<dbReference type="FunFam" id="3.30.70.270:FF:000020">
    <property type="entry name" value="Transposon Tf2-6 polyprotein-like Protein"/>
    <property type="match status" value="1"/>
</dbReference>
<evidence type="ECO:0000256" key="1">
    <source>
        <dbReference type="ARBA" id="ARBA00012493"/>
    </source>
</evidence>
<proteinExistence type="predicted"/>
<dbReference type="PROSITE" id="PS50878">
    <property type="entry name" value="RT_POL"/>
    <property type="match status" value="1"/>
</dbReference>
<dbReference type="EC" id="2.7.7.49" evidence="1"/>
<dbReference type="OrthoDB" id="6430750at2759"/>
<evidence type="ECO:0000256" key="3">
    <source>
        <dbReference type="ARBA" id="ARBA00022695"/>
    </source>
</evidence>
<keyword evidence="5" id="KW-0255">Endonuclease</keyword>
<evidence type="ECO:0000259" key="8">
    <source>
        <dbReference type="PROSITE" id="PS50878"/>
    </source>
</evidence>
<sequence>MKETKIKRKAWYDKNAIKREFSGDLVLVLRMNRPNKLSVQWKGPGRIEKKISETNYVVSFNNNADSNQVFHVNMLKPYYKRAEFINMINSRAKEDSNELEENFPCIDSNPNIFDFNEVTEHSQLENRLNIQQIEKLKEILCRYSKIFSNEPGKTHLVEHDIELINDVPIRTKPYRISARQTDLLQEEIKKMLKYQVIEIGESDYASPMILVETPGRDPRPCIDYRKLNEVIRTQFYPLPNIEHRIETVAAAKYITLLDLTKGYWQIPLTPKAQRLAAFTTSFGAYRPLRMPFGLKNAPYYFSRLMAELLQGCEKFALPYLDDVAIFSENWDDHISHIDKVLERIQNARLTIKPAKCKFAQDSVKYLGHVVGLGKRSPAQLKVQTILDFPVPRTKTQVRAFLGIAGYYRQYIPMFSSLAAPLTELLKGKSKKGYIDWTSECQESFVQLKEKLSTNPVLYAPDFKRQFILQTDASDTGIGIVLAQRNDRGEEHPILYLSKKFSDAEKVYCTTEKECAAIVYAVKKLNCYLDGQQKFIIQTDHNPLVWLKTNAGTNPRLMRWSLALQPFNFEVIHKPGRSHANADALSRID</sequence>
<dbReference type="Proteomes" id="UP000886998">
    <property type="component" value="Unassembled WGS sequence"/>
</dbReference>
<dbReference type="InterPro" id="IPR050951">
    <property type="entry name" value="Retrovirus_Pol_polyprotein"/>
</dbReference>
<keyword evidence="6" id="KW-0378">Hydrolase</keyword>
<evidence type="ECO:0000256" key="5">
    <source>
        <dbReference type="ARBA" id="ARBA00022759"/>
    </source>
</evidence>
<keyword evidence="3" id="KW-0548">Nucleotidyltransferase</keyword>
<evidence type="ECO:0000256" key="7">
    <source>
        <dbReference type="ARBA" id="ARBA00022918"/>
    </source>
</evidence>
<evidence type="ECO:0000313" key="9">
    <source>
        <dbReference type="EMBL" id="GFY53874.1"/>
    </source>
</evidence>
<keyword evidence="10" id="KW-1185">Reference proteome</keyword>
<evidence type="ECO:0000256" key="6">
    <source>
        <dbReference type="ARBA" id="ARBA00022801"/>
    </source>
</evidence>
<organism evidence="9 10">
    <name type="scientific">Trichonephila inaurata madagascariensis</name>
    <dbReference type="NCBI Taxonomy" id="2747483"/>
    <lineage>
        <taxon>Eukaryota</taxon>
        <taxon>Metazoa</taxon>
        <taxon>Ecdysozoa</taxon>
        <taxon>Arthropoda</taxon>
        <taxon>Chelicerata</taxon>
        <taxon>Arachnida</taxon>
        <taxon>Araneae</taxon>
        <taxon>Araneomorphae</taxon>
        <taxon>Entelegynae</taxon>
        <taxon>Araneoidea</taxon>
        <taxon>Nephilidae</taxon>
        <taxon>Trichonephila</taxon>
        <taxon>Trichonephila inaurata</taxon>
    </lineage>
</organism>
<dbReference type="SUPFAM" id="SSF56672">
    <property type="entry name" value="DNA/RNA polymerases"/>
    <property type="match status" value="1"/>
</dbReference>
<keyword evidence="2" id="KW-0808">Transferase</keyword>
<reference evidence="9" key="1">
    <citation type="submission" date="2020-08" db="EMBL/GenBank/DDBJ databases">
        <title>Multicomponent nature underlies the extraordinary mechanical properties of spider dragline silk.</title>
        <authorList>
            <person name="Kono N."/>
            <person name="Nakamura H."/>
            <person name="Mori M."/>
            <person name="Yoshida Y."/>
            <person name="Ohtoshi R."/>
            <person name="Malay A.D."/>
            <person name="Moran D.A.P."/>
            <person name="Tomita M."/>
            <person name="Numata K."/>
            <person name="Arakawa K."/>
        </authorList>
    </citation>
    <scope>NUCLEOTIDE SEQUENCE</scope>
</reference>
<dbReference type="InterPro" id="IPR000477">
    <property type="entry name" value="RT_dom"/>
</dbReference>
<keyword evidence="4" id="KW-0540">Nuclease</keyword>
<dbReference type="AlphaFoldDB" id="A0A8X6XIL9"/>
<name>A0A8X6XIL9_9ARAC</name>
<dbReference type="Gene3D" id="3.10.20.370">
    <property type="match status" value="1"/>
</dbReference>
<evidence type="ECO:0000313" key="10">
    <source>
        <dbReference type="Proteomes" id="UP000886998"/>
    </source>
</evidence>
<evidence type="ECO:0000256" key="2">
    <source>
        <dbReference type="ARBA" id="ARBA00022679"/>
    </source>
</evidence>
<gene>
    <name evidence="9" type="primary">pol</name>
    <name evidence="9" type="ORF">TNIN_19281</name>
</gene>
<accession>A0A8X6XIL9</accession>
<dbReference type="CDD" id="cd01647">
    <property type="entry name" value="RT_LTR"/>
    <property type="match status" value="1"/>
</dbReference>
<dbReference type="InterPro" id="IPR041373">
    <property type="entry name" value="RT_RNaseH"/>
</dbReference>
<dbReference type="GO" id="GO:0016787">
    <property type="term" value="F:hydrolase activity"/>
    <property type="evidence" value="ECO:0007669"/>
    <property type="project" value="UniProtKB-KW"/>
</dbReference>
<dbReference type="PANTHER" id="PTHR37984">
    <property type="entry name" value="PROTEIN CBG26694"/>
    <property type="match status" value="1"/>
</dbReference>
<dbReference type="InterPro" id="IPR043502">
    <property type="entry name" value="DNA/RNA_pol_sf"/>
</dbReference>
<dbReference type="GO" id="GO:0003964">
    <property type="term" value="F:RNA-directed DNA polymerase activity"/>
    <property type="evidence" value="ECO:0007669"/>
    <property type="project" value="UniProtKB-KW"/>
</dbReference>
<dbReference type="EMBL" id="BMAV01009531">
    <property type="protein sequence ID" value="GFY53874.1"/>
    <property type="molecule type" value="Genomic_DNA"/>
</dbReference>
<dbReference type="Gene3D" id="3.30.70.270">
    <property type="match status" value="2"/>
</dbReference>
<dbReference type="CDD" id="cd09274">
    <property type="entry name" value="RNase_HI_RT_Ty3"/>
    <property type="match status" value="1"/>
</dbReference>
<dbReference type="PANTHER" id="PTHR37984:SF5">
    <property type="entry name" value="PROTEIN NYNRIN-LIKE"/>
    <property type="match status" value="1"/>
</dbReference>
<protein>
    <recommendedName>
        <fullName evidence="1">RNA-directed DNA polymerase</fullName>
        <ecNumber evidence="1">2.7.7.49</ecNumber>
    </recommendedName>
</protein>
<comment type="caution">
    <text evidence="9">The sequence shown here is derived from an EMBL/GenBank/DDBJ whole genome shotgun (WGS) entry which is preliminary data.</text>
</comment>
<evidence type="ECO:0000256" key="4">
    <source>
        <dbReference type="ARBA" id="ARBA00022722"/>
    </source>
</evidence>
<dbReference type="Gene3D" id="3.10.10.10">
    <property type="entry name" value="HIV Type 1 Reverse Transcriptase, subunit A, domain 1"/>
    <property type="match status" value="1"/>
</dbReference>
<dbReference type="Pfam" id="PF17917">
    <property type="entry name" value="RT_RNaseH"/>
    <property type="match status" value="1"/>
</dbReference>
<keyword evidence="7" id="KW-0695">RNA-directed DNA polymerase</keyword>
<feature type="domain" description="Reverse transcriptase" evidence="8">
    <location>
        <begin position="192"/>
        <end position="370"/>
    </location>
</feature>
<dbReference type="InterPro" id="IPR043128">
    <property type="entry name" value="Rev_trsase/Diguanyl_cyclase"/>
</dbReference>
<dbReference type="GO" id="GO:0004519">
    <property type="term" value="F:endonuclease activity"/>
    <property type="evidence" value="ECO:0007669"/>
    <property type="project" value="UniProtKB-KW"/>
</dbReference>
<dbReference type="FunFam" id="3.10.20.370:FF:000001">
    <property type="entry name" value="Retrovirus-related Pol polyprotein from transposon 17.6-like protein"/>
    <property type="match status" value="1"/>
</dbReference>
<dbReference type="Pfam" id="PF00078">
    <property type="entry name" value="RVT_1"/>
    <property type="match status" value="1"/>
</dbReference>